<dbReference type="CDD" id="cd17370">
    <property type="entry name" value="MFS_MJ1317_like"/>
    <property type="match status" value="1"/>
</dbReference>
<feature type="transmembrane region" description="Helical" evidence="7">
    <location>
        <begin position="351"/>
        <end position="372"/>
    </location>
</feature>
<feature type="domain" description="Major facilitator superfamily (MFS) profile" evidence="8">
    <location>
        <begin position="53"/>
        <end position="457"/>
    </location>
</feature>
<dbReference type="Proteomes" id="UP001500730">
    <property type="component" value="Unassembled WGS sequence"/>
</dbReference>
<evidence type="ECO:0000256" key="5">
    <source>
        <dbReference type="ARBA" id="ARBA00023136"/>
    </source>
</evidence>
<evidence type="ECO:0000256" key="6">
    <source>
        <dbReference type="SAM" id="MobiDB-lite"/>
    </source>
</evidence>
<gene>
    <name evidence="9" type="ORF">GCM10009858_05500</name>
</gene>
<feature type="transmembrane region" description="Helical" evidence="7">
    <location>
        <begin position="55"/>
        <end position="73"/>
    </location>
</feature>
<evidence type="ECO:0000256" key="1">
    <source>
        <dbReference type="ARBA" id="ARBA00004651"/>
    </source>
</evidence>
<evidence type="ECO:0000256" key="3">
    <source>
        <dbReference type="ARBA" id="ARBA00022692"/>
    </source>
</evidence>
<dbReference type="InterPro" id="IPR020846">
    <property type="entry name" value="MFS_dom"/>
</dbReference>
<dbReference type="InterPro" id="IPR036259">
    <property type="entry name" value="MFS_trans_sf"/>
</dbReference>
<keyword evidence="5 7" id="KW-0472">Membrane</keyword>
<organism evidence="9 10">
    <name type="scientific">Terrabacter carboxydivorans</name>
    <dbReference type="NCBI Taxonomy" id="619730"/>
    <lineage>
        <taxon>Bacteria</taxon>
        <taxon>Bacillati</taxon>
        <taxon>Actinomycetota</taxon>
        <taxon>Actinomycetes</taxon>
        <taxon>Micrococcales</taxon>
        <taxon>Intrasporangiaceae</taxon>
        <taxon>Terrabacter</taxon>
    </lineage>
</organism>
<evidence type="ECO:0000313" key="9">
    <source>
        <dbReference type="EMBL" id="GAA2471070.1"/>
    </source>
</evidence>
<feature type="transmembrane region" description="Helical" evidence="7">
    <location>
        <begin position="124"/>
        <end position="157"/>
    </location>
</feature>
<dbReference type="Gene3D" id="1.20.1250.20">
    <property type="entry name" value="MFS general substrate transporter like domains"/>
    <property type="match status" value="1"/>
</dbReference>
<dbReference type="EMBL" id="BAAARE010000002">
    <property type="protein sequence ID" value="GAA2471070.1"/>
    <property type="molecule type" value="Genomic_DNA"/>
</dbReference>
<dbReference type="SUPFAM" id="SSF103473">
    <property type="entry name" value="MFS general substrate transporter"/>
    <property type="match status" value="1"/>
</dbReference>
<reference evidence="9 10" key="1">
    <citation type="journal article" date="2019" name="Int. J. Syst. Evol. Microbiol.">
        <title>The Global Catalogue of Microorganisms (GCM) 10K type strain sequencing project: providing services to taxonomists for standard genome sequencing and annotation.</title>
        <authorList>
            <consortium name="The Broad Institute Genomics Platform"/>
            <consortium name="The Broad Institute Genome Sequencing Center for Infectious Disease"/>
            <person name="Wu L."/>
            <person name="Ma J."/>
        </authorList>
    </citation>
    <scope>NUCLEOTIDE SEQUENCE [LARGE SCALE GENOMIC DNA]</scope>
    <source>
        <strain evidence="9 10">JCM 16259</strain>
    </source>
</reference>
<protein>
    <submittedName>
        <fullName evidence="9">MFS transporter</fullName>
    </submittedName>
</protein>
<dbReference type="InterPro" id="IPR011701">
    <property type="entry name" value="MFS"/>
</dbReference>
<evidence type="ECO:0000256" key="2">
    <source>
        <dbReference type="ARBA" id="ARBA00022475"/>
    </source>
</evidence>
<keyword evidence="2" id="KW-1003">Cell membrane</keyword>
<feature type="transmembrane region" description="Helical" evidence="7">
    <location>
        <begin position="217"/>
        <end position="235"/>
    </location>
</feature>
<feature type="region of interest" description="Disordered" evidence="6">
    <location>
        <begin position="1"/>
        <end position="47"/>
    </location>
</feature>
<dbReference type="InterPro" id="IPR052425">
    <property type="entry name" value="Uncharacterized_MFS-type"/>
</dbReference>
<feature type="transmembrane region" description="Helical" evidence="7">
    <location>
        <begin position="287"/>
        <end position="312"/>
    </location>
</feature>
<feature type="transmembrane region" description="Helical" evidence="7">
    <location>
        <begin position="437"/>
        <end position="454"/>
    </location>
</feature>
<feature type="transmembrane region" description="Helical" evidence="7">
    <location>
        <begin position="324"/>
        <end position="344"/>
    </location>
</feature>
<dbReference type="PROSITE" id="PS50850">
    <property type="entry name" value="MFS"/>
    <property type="match status" value="1"/>
</dbReference>
<feature type="transmembrane region" description="Helical" evidence="7">
    <location>
        <begin position="408"/>
        <end position="431"/>
    </location>
</feature>
<accession>A0ABN3KSM1</accession>
<dbReference type="PANTHER" id="PTHR42688:SF1">
    <property type="entry name" value="BLR5212 PROTEIN"/>
    <property type="match status" value="1"/>
</dbReference>
<dbReference type="RefSeq" id="WP_344252723.1">
    <property type="nucleotide sequence ID" value="NZ_BAAARE010000002.1"/>
</dbReference>
<sequence length="465" mass="46225">MTDAAAASPDTGNPGGHHSQGTPGGPGGSVSPGSATGAAGAAGSGTPGRWSAWRVVWWFGFVSLAADMVYEGARSMYGPLLASLGASALVVGLVTGAGEAMALVLRLVFGPLADRTGRYWGLTIAGYGLTAVCVPLLAVTPFIGGAGLVVAAVLILLERSGKAVRSPSKSALLAHVASAVGRGRGFGVHKALDQVGAFAGPLLVAAVIAAAGAIWPGMAVLAIPGVAAMLLLAVIRSRVPDPSVYDVVEPGDAAGEPGAAAAEPVPAGRGLRGWFADAVGSGLPREFFGYAFAAGLMTGGLVTFGIIGYHLTVGGLVPVATVPVVYAGAMAVEALAALGVGLVYDRRGGAVLYAVPILVALVPPLALAGSMWLSLVGVGVWGLAYGVQDSTVKALVAEVVEAPRRATAYGVFAGVQGAFAIVGGLVAGWLYDRSVPALVVVVAVSQLVALALLARTVRSLHHTPA</sequence>
<feature type="transmembrane region" description="Helical" evidence="7">
    <location>
        <begin position="191"/>
        <end position="211"/>
    </location>
</feature>
<name>A0ABN3KSM1_9MICO</name>
<evidence type="ECO:0000256" key="7">
    <source>
        <dbReference type="SAM" id="Phobius"/>
    </source>
</evidence>
<dbReference type="Pfam" id="PF07690">
    <property type="entry name" value="MFS_1"/>
    <property type="match status" value="1"/>
</dbReference>
<evidence type="ECO:0000256" key="4">
    <source>
        <dbReference type="ARBA" id="ARBA00022989"/>
    </source>
</evidence>
<dbReference type="PANTHER" id="PTHR42688">
    <property type="entry name" value="CONSERVED PROTEIN"/>
    <property type="match status" value="1"/>
</dbReference>
<feature type="transmembrane region" description="Helical" evidence="7">
    <location>
        <begin position="80"/>
        <end position="104"/>
    </location>
</feature>
<comment type="subcellular location">
    <subcellularLocation>
        <location evidence="1">Cell membrane</location>
        <topology evidence="1">Multi-pass membrane protein</topology>
    </subcellularLocation>
</comment>
<comment type="caution">
    <text evidence="9">The sequence shown here is derived from an EMBL/GenBank/DDBJ whole genome shotgun (WGS) entry which is preliminary data.</text>
</comment>
<proteinExistence type="predicted"/>
<keyword evidence="10" id="KW-1185">Reference proteome</keyword>
<evidence type="ECO:0000259" key="8">
    <source>
        <dbReference type="PROSITE" id="PS50850"/>
    </source>
</evidence>
<evidence type="ECO:0000313" key="10">
    <source>
        <dbReference type="Proteomes" id="UP001500730"/>
    </source>
</evidence>
<keyword evidence="3 7" id="KW-0812">Transmembrane</keyword>
<keyword evidence="4 7" id="KW-1133">Transmembrane helix</keyword>